<dbReference type="RefSeq" id="WP_267093349.1">
    <property type="nucleotide sequence ID" value="NZ_CP099534.1"/>
</dbReference>
<dbReference type="EMBL" id="CP099534">
    <property type="protein sequence ID" value="UYK89248.1"/>
    <property type="molecule type" value="Genomic_DNA"/>
</dbReference>
<organism evidence="1 2">
    <name type="scientific">Xanthomonas sacchari</name>
    <dbReference type="NCBI Taxonomy" id="56458"/>
    <lineage>
        <taxon>Bacteria</taxon>
        <taxon>Pseudomonadati</taxon>
        <taxon>Pseudomonadota</taxon>
        <taxon>Gammaproteobacteria</taxon>
        <taxon>Lysobacterales</taxon>
        <taxon>Lysobacteraceae</taxon>
        <taxon>Xanthomonas</taxon>
    </lineage>
</organism>
<name>A0AA46Y9D3_9XANT</name>
<protein>
    <submittedName>
        <fullName evidence="1">Uncharacterized protein</fullName>
    </submittedName>
</protein>
<dbReference type="AlphaFoldDB" id="A0AA46Y9D3"/>
<dbReference type="Proteomes" id="UP001164392">
    <property type="component" value="Chromosome"/>
</dbReference>
<evidence type="ECO:0000313" key="2">
    <source>
        <dbReference type="Proteomes" id="UP001164392"/>
    </source>
</evidence>
<reference evidence="1" key="1">
    <citation type="submission" date="2022-06" db="EMBL/GenBank/DDBJ databases">
        <title>Dynamics of rice microbiomes reveals core vertical transmitted seed endophytes.</title>
        <authorList>
            <person name="Liao K."/>
            <person name="Zhang X."/>
        </authorList>
    </citation>
    <scope>NUCLEOTIDE SEQUENCE</scope>
    <source>
        <strain evidence="1">JR3-14</strain>
    </source>
</reference>
<accession>A0AA46Y9D3</accession>
<proteinExistence type="predicted"/>
<gene>
    <name evidence="1" type="ORF">NG824_01955</name>
</gene>
<evidence type="ECO:0000313" key="1">
    <source>
        <dbReference type="EMBL" id="UYK89248.1"/>
    </source>
</evidence>
<sequence>MSNLAIQREIQLSPVADPYSALMALVRPILQGLLYSLKQDVIGEIGGHQNLKLKMLPRFRRSSDGDVGICFEYAVHEAIRKKNPMILERVNDALSRHCGVPGSNIESILFGAEKTGALQLIDTAHNILTENSRILTGGRHQPPKLKNYLDNIAAAFRLCSYREALPNSINGLWKADLFLGYTDSDRWVGTTVKINPSALEGAQGLRVGIVPSHYGLTDKIFFDDRKNLVVCPMPYDGSFMQFFYGAWGIIMQLIDADMNMPKEVNLPNPLDRQVASQLVQRRDHPILDVIQALTPLAQPHLLKNVQSQADIQQGNDVSQTDSIISPIPSIIV</sequence>